<organism evidence="2 3">
    <name type="scientific">Cnuella takakiae</name>
    <dbReference type="NCBI Taxonomy" id="1302690"/>
    <lineage>
        <taxon>Bacteria</taxon>
        <taxon>Pseudomonadati</taxon>
        <taxon>Bacteroidota</taxon>
        <taxon>Chitinophagia</taxon>
        <taxon>Chitinophagales</taxon>
        <taxon>Chitinophagaceae</taxon>
        <taxon>Cnuella</taxon>
    </lineage>
</organism>
<reference evidence="2 3" key="1">
    <citation type="submission" date="2016-11" db="EMBL/GenBank/DDBJ databases">
        <authorList>
            <person name="Jaros S."/>
            <person name="Januszkiewicz K."/>
            <person name="Wedrychowicz H."/>
        </authorList>
    </citation>
    <scope>NUCLEOTIDE SEQUENCE [LARGE SCALE GENOMIC DNA]</scope>
    <source>
        <strain evidence="2 3">DSM 26897</strain>
    </source>
</reference>
<proteinExistence type="predicted"/>
<keyword evidence="3" id="KW-1185">Reference proteome</keyword>
<dbReference type="OrthoDB" id="9797655at2"/>
<dbReference type="EMBL" id="FQUO01000007">
    <property type="protein sequence ID" value="SHF40114.1"/>
    <property type="molecule type" value="Genomic_DNA"/>
</dbReference>
<sequence>MQKPQFVADVHLGRLAKWLRMLGFDTQYANDIQLPQLLRTAHTQQRVLLTRNSRLEHNPFIQKLVLSSENPEAQLQEVFGHFQLQKFQEPFSRCLACNGILESIAKAEIMHLLQPQTAAAFTEFWQCSNCGKLYWKGSHYERMTRLIQNTLPT</sequence>
<protein>
    <submittedName>
        <fullName evidence="2">Uncharacterized conserved protein, contains PIN domain</fullName>
    </submittedName>
</protein>
<feature type="domain" description="Mut7-C RNAse" evidence="1">
    <location>
        <begin position="5"/>
        <end position="146"/>
    </location>
</feature>
<evidence type="ECO:0000313" key="3">
    <source>
        <dbReference type="Proteomes" id="UP000184368"/>
    </source>
</evidence>
<dbReference type="Proteomes" id="UP000184368">
    <property type="component" value="Unassembled WGS sequence"/>
</dbReference>
<name>A0A1M5BC67_9BACT</name>
<dbReference type="Pfam" id="PF01927">
    <property type="entry name" value="Mut7-C"/>
    <property type="match status" value="1"/>
</dbReference>
<dbReference type="RefSeq" id="WP_073043088.1">
    <property type="nucleotide sequence ID" value="NZ_FQUO01000007.1"/>
</dbReference>
<accession>A0A1M5BC67</accession>
<evidence type="ECO:0000313" key="2">
    <source>
        <dbReference type="EMBL" id="SHF40114.1"/>
    </source>
</evidence>
<dbReference type="InterPro" id="IPR002782">
    <property type="entry name" value="Mut7-C_RNAse_dom"/>
</dbReference>
<gene>
    <name evidence="2" type="ORF">SAMN05444008_107250</name>
</gene>
<evidence type="ECO:0000259" key="1">
    <source>
        <dbReference type="Pfam" id="PF01927"/>
    </source>
</evidence>
<dbReference type="AlphaFoldDB" id="A0A1M5BC67"/>
<dbReference type="STRING" id="1302690.BUE76_17205"/>
<dbReference type="PANTHER" id="PTHR39081:SF1">
    <property type="entry name" value="MUT7-C RNASE DOMAIN-CONTAINING PROTEIN"/>
    <property type="match status" value="1"/>
</dbReference>
<dbReference type="PANTHER" id="PTHR39081">
    <property type="entry name" value="MUT7-C DOMAIN-CONTAINING PROTEIN"/>
    <property type="match status" value="1"/>
</dbReference>